<dbReference type="InterPro" id="IPR036761">
    <property type="entry name" value="TTHA0802/YceI-like_sf"/>
</dbReference>
<dbReference type="Proteomes" id="UP000285961">
    <property type="component" value="Unassembled WGS sequence"/>
</dbReference>
<dbReference type="PANTHER" id="PTHR34406:SF1">
    <property type="entry name" value="PROTEIN YCEI"/>
    <property type="match status" value="1"/>
</dbReference>
<dbReference type="Gene3D" id="2.40.128.110">
    <property type="entry name" value="Lipid/polyisoprenoid-binding, YceI-like"/>
    <property type="match status" value="1"/>
</dbReference>
<dbReference type="PANTHER" id="PTHR34406">
    <property type="entry name" value="PROTEIN YCEI"/>
    <property type="match status" value="1"/>
</dbReference>
<protein>
    <submittedName>
        <fullName evidence="2">YceI family protein</fullName>
    </submittedName>
</protein>
<dbReference type="SMART" id="SM00867">
    <property type="entry name" value="YceI"/>
    <property type="match status" value="1"/>
</dbReference>
<evidence type="ECO:0000313" key="3">
    <source>
        <dbReference type="Proteomes" id="UP000285961"/>
    </source>
</evidence>
<gene>
    <name evidence="2" type="ORF">C4532_10535</name>
</gene>
<reference evidence="2 3" key="1">
    <citation type="journal article" date="2017" name="ISME J.">
        <title>Energy and carbon metabolisms in a deep terrestrial subsurface fluid microbial community.</title>
        <authorList>
            <person name="Momper L."/>
            <person name="Jungbluth S.P."/>
            <person name="Lee M.D."/>
            <person name="Amend J.P."/>
        </authorList>
    </citation>
    <scope>NUCLEOTIDE SEQUENCE [LARGE SCALE GENOMIC DNA]</scope>
    <source>
        <strain evidence="2">SURF_17</strain>
    </source>
</reference>
<sequence length="233" mass="25074">MSGRNSTLISPALGGGFIRIHMVAGLALLIALFAVAGQAFADEYVVDSARSELAVRLFKGGIAAALAHNHVIRAIGFTGSARLDADTPANSFISIDVQTASLRADEPNVREKYGLIEPMKAQDRAKIQETMESAAQMNVAEYPTMRFQSTRIEKQSESDLLVTGDLTMHGVTRPVSFPVTVETVGDALRGKASLKFKQSDFGIKPYSAFLGAVRNEDEAMMYLDIVAIPAPKP</sequence>
<evidence type="ECO:0000313" key="2">
    <source>
        <dbReference type="EMBL" id="RJP69707.1"/>
    </source>
</evidence>
<comment type="caution">
    <text evidence="2">The sequence shown here is derived from an EMBL/GenBank/DDBJ whole genome shotgun (WGS) entry which is preliminary data.</text>
</comment>
<dbReference type="EMBL" id="QZKI01000079">
    <property type="protein sequence ID" value="RJP69707.1"/>
    <property type="molecule type" value="Genomic_DNA"/>
</dbReference>
<name>A0A419EY13_9BACT</name>
<dbReference type="Pfam" id="PF04264">
    <property type="entry name" value="YceI"/>
    <property type="match status" value="1"/>
</dbReference>
<accession>A0A419EY13</accession>
<evidence type="ECO:0000259" key="1">
    <source>
        <dbReference type="SMART" id="SM00867"/>
    </source>
</evidence>
<proteinExistence type="predicted"/>
<organism evidence="2 3">
    <name type="scientific">Candidatus Abyssobacteria bacterium SURF_17</name>
    <dbReference type="NCBI Taxonomy" id="2093361"/>
    <lineage>
        <taxon>Bacteria</taxon>
        <taxon>Pseudomonadati</taxon>
        <taxon>Candidatus Hydrogenedentota</taxon>
        <taxon>Candidatus Abyssobacteria</taxon>
    </lineage>
</organism>
<dbReference type="SUPFAM" id="SSF101874">
    <property type="entry name" value="YceI-like"/>
    <property type="match status" value="1"/>
</dbReference>
<dbReference type="InterPro" id="IPR007372">
    <property type="entry name" value="Lipid/polyisoprenoid-bd_YceI"/>
</dbReference>
<feature type="domain" description="Lipid/polyisoprenoid-binding YceI-like" evidence="1">
    <location>
        <begin position="43"/>
        <end position="228"/>
    </location>
</feature>
<dbReference type="AlphaFoldDB" id="A0A419EY13"/>